<organism evidence="2 3">
    <name type="scientific">Tricholomella constricta</name>
    <dbReference type="NCBI Taxonomy" id="117010"/>
    <lineage>
        <taxon>Eukaryota</taxon>
        <taxon>Fungi</taxon>
        <taxon>Dikarya</taxon>
        <taxon>Basidiomycota</taxon>
        <taxon>Agaricomycotina</taxon>
        <taxon>Agaricomycetes</taxon>
        <taxon>Agaricomycetidae</taxon>
        <taxon>Agaricales</taxon>
        <taxon>Tricholomatineae</taxon>
        <taxon>Lyophyllaceae</taxon>
        <taxon>Tricholomella</taxon>
    </lineage>
</organism>
<reference evidence="2 3" key="1">
    <citation type="journal article" date="2020" name="ISME J.">
        <title>Uncovering the hidden diversity of litter-decomposition mechanisms in mushroom-forming fungi.</title>
        <authorList>
            <person name="Floudas D."/>
            <person name="Bentzer J."/>
            <person name="Ahren D."/>
            <person name="Johansson T."/>
            <person name="Persson P."/>
            <person name="Tunlid A."/>
        </authorList>
    </citation>
    <scope>NUCLEOTIDE SEQUENCE [LARGE SCALE GENOMIC DNA]</scope>
    <source>
        <strain evidence="2 3">CBS 661.87</strain>
    </source>
</reference>
<comment type="caution">
    <text evidence="2">The sequence shown here is derived from an EMBL/GenBank/DDBJ whole genome shotgun (WGS) entry which is preliminary data.</text>
</comment>
<accession>A0A8H5M701</accession>
<keyword evidence="1" id="KW-0378">Hydrolase</keyword>
<dbReference type="AlphaFoldDB" id="A0A8H5M701"/>
<dbReference type="PANTHER" id="PTHR41814:SF1">
    <property type="entry name" value="CELLULASE"/>
    <property type="match status" value="1"/>
</dbReference>
<dbReference type="Gene3D" id="1.50.10.10">
    <property type="match status" value="1"/>
</dbReference>
<name>A0A8H5M701_9AGAR</name>
<dbReference type="GO" id="GO:0016787">
    <property type="term" value="F:hydrolase activity"/>
    <property type="evidence" value="ECO:0007669"/>
    <property type="project" value="UniProtKB-KW"/>
</dbReference>
<evidence type="ECO:0000313" key="2">
    <source>
        <dbReference type="EMBL" id="KAF5383001.1"/>
    </source>
</evidence>
<evidence type="ECO:0000256" key="1">
    <source>
        <dbReference type="ARBA" id="ARBA00022801"/>
    </source>
</evidence>
<dbReference type="Proteomes" id="UP000565441">
    <property type="component" value="Unassembled WGS sequence"/>
</dbReference>
<dbReference type="InterPro" id="IPR012341">
    <property type="entry name" value="6hp_glycosidase-like_sf"/>
</dbReference>
<dbReference type="InterPro" id="IPR010905">
    <property type="entry name" value="Glyco_hydro_88"/>
</dbReference>
<dbReference type="InterPro" id="IPR008928">
    <property type="entry name" value="6-hairpin_glycosidase_sf"/>
</dbReference>
<keyword evidence="3" id="KW-1185">Reference proteome</keyword>
<dbReference type="GO" id="GO:0005975">
    <property type="term" value="P:carbohydrate metabolic process"/>
    <property type="evidence" value="ECO:0007669"/>
    <property type="project" value="InterPro"/>
</dbReference>
<dbReference type="EMBL" id="JAACJP010000007">
    <property type="protein sequence ID" value="KAF5383001.1"/>
    <property type="molecule type" value="Genomic_DNA"/>
</dbReference>
<sequence>MILPRDLQAAMVERKGIIIGVLTSQIMNFQPFPFSPGFDIQKVAALAESRPSHSWEYGAAAQALLELHNASLSVFGDTPFPVQCVDKDEVKALAYAASKITLGEGVDSLSDSAGAVGDPASLGVSAVMLGKREPQYAQASRDTADFMMDSAPRFFNGAISQRVSQSELWADFMYMVPPFLAYYGADTSNETLLFESVKQCGYYRQVLQANTTMAHKGVWEHIIGPESQDTGLWSTGNAWAAAGMVRVLATITKAPIAQAAVWRQDAIDDLTCWIMEILNGTMTSSFDDDLVRNYVDDEDPNAHGFGEISGSSLLASVAYRMAVLQPQACGDDYVRWADGVRGVLAGEDKNGLPHITEEGIATPAVNPLEWKDKKPCTTGSPEGQAFVVLMYTAWRDCVLVGRCITQ</sequence>
<dbReference type="SUPFAM" id="SSF48208">
    <property type="entry name" value="Six-hairpin glycosidases"/>
    <property type="match status" value="1"/>
</dbReference>
<dbReference type="PANTHER" id="PTHR41814">
    <property type="entry name" value="EXPRESSED PROTEIN"/>
    <property type="match status" value="1"/>
</dbReference>
<gene>
    <name evidence="2" type="ORF">D9615_004847</name>
</gene>
<evidence type="ECO:0000313" key="3">
    <source>
        <dbReference type="Proteomes" id="UP000565441"/>
    </source>
</evidence>
<dbReference type="OrthoDB" id="4138492at2759"/>
<dbReference type="Pfam" id="PF07470">
    <property type="entry name" value="Glyco_hydro_88"/>
    <property type="match status" value="1"/>
</dbReference>
<proteinExistence type="predicted"/>
<protein>
    <submittedName>
        <fullName evidence="2">Uncharacterized protein</fullName>
    </submittedName>
</protein>